<dbReference type="InterPro" id="IPR036291">
    <property type="entry name" value="NAD(P)-bd_dom_sf"/>
</dbReference>
<comment type="caution">
    <text evidence="2">The sequence shown here is derived from an EMBL/GenBank/DDBJ whole genome shotgun (WGS) entry which is preliminary data.</text>
</comment>
<evidence type="ECO:0000313" key="3">
    <source>
        <dbReference type="Proteomes" id="UP000295416"/>
    </source>
</evidence>
<dbReference type="Proteomes" id="UP000295416">
    <property type="component" value="Unassembled WGS sequence"/>
</dbReference>
<dbReference type="SMART" id="SM00881">
    <property type="entry name" value="CoA_binding"/>
    <property type="match status" value="1"/>
</dbReference>
<dbReference type="InterPro" id="IPR003781">
    <property type="entry name" value="CoA-bd"/>
</dbReference>
<accession>A0A4R2PBM8</accession>
<dbReference type="PANTHER" id="PTHR33303:SF2">
    <property type="entry name" value="COA-BINDING DOMAIN-CONTAINING PROTEIN"/>
    <property type="match status" value="1"/>
</dbReference>
<dbReference type="OrthoDB" id="9804695at2"/>
<dbReference type="EMBL" id="SLXK01000002">
    <property type="protein sequence ID" value="TCP31531.1"/>
    <property type="molecule type" value="Genomic_DNA"/>
</dbReference>
<protein>
    <submittedName>
        <fullName evidence="2">Putative CoA-binding protein</fullName>
    </submittedName>
</protein>
<dbReference type="PANTHER" id="PTHR33303">
    <property type="entry name" value="CYTOPLASMIC PROTEIN-RELATED"/>
    <property type="match status" value="1"/>
</dbReference>
<feature type="domain" description="CoA-binding" evidence="1">
    <location>
        <begin position="15"/>
        <end position="107"/>
    </location>
</feature>
<proteinExistence type="predicted"/>
<dbReference type="AlphaFoldDB" id="A0A4R2PBM8"/>
<sequence>MAIVNPNPEEIQDILKRSKRIAVVGLSDNPMRTSYQVAKHMLDAGYTIVPVNPTVEKVFGLKAFPSLKDIDGHVDIVNVFRRSEYLPEVAKETAEISADVFWAQLGLANEAAYDYLKERNITVIMDRCIKVEHASIRE</sequence>
<reference evidence="2 3" key="1">
    <citation type="submission" date="2019-03" db="EMBL/GenBank/DDBJ databases">
        <title>Genomic Encyclopedia of Type Strains, Phase IV (KMG-IV): sequencing the most valuable type-strain genomes for metagenomic binning, comparative biology and taxonomic classification.</title>
        <authorList>
            <person name="Goeker M."/>
        </authorList>
    </citation>
    <scope>NUCLEOTIDE SEQUENCE [LARGE SCALE GENOMIC DNA]</scope>
    <source>
        <strain evidence="2 3">DSM 19377</strain>
    </source>
</reference>
<dbReference type="SUPFAM" id="SSF51735">
    <property type="entry name" value="NAD(P)-binding Rossmann-fold domains"/>
    <property type="match status" value="1"/>
</dbReference>
<dbReference type="RefSeq" id="WP_132743033.1">
    <property type="nucleotide sequence ID" value="NZ_SLXK01000002.1"/>
</dbReference>
<dbReference type="Gene3D" id="3.40.50.720">
    <property type="entry name" value="NAD(P)-binding Rossmann-like Domain"/>
    <property type="match status" value="1"/>
</dbReference>
<name>A0A4R2PBM8_9BACL</name>
<evidence type="ECO:0000259" key="1">
    <source>
        <dbReference type="SMART" id="SM00881"/>
    </source>
</evidence>
<gene>
    <name evidence="2" type="ORF">EV207_10219</name>
</gene>
<evidence type="ECO:0000313" key="2">
    <source>
        <dbReference type="EMBL" id="TCP31531.1"/>
    </source>
</evidence>
<dbReference type="Pfam" id="PF13380">
    <property type="entry name" value="CoA_binding_2"/>
    <property type="match status" value="1"/>
</dbReference>
<organism evidence="2 3">
    <name type="scientific">Scopulibacillus darangshiensis</name>
    <dbReference type="NCBI Taxonomy" id="442528"/>
    <lineage>
        <taxon>Bacteria</taxon>
        <taxon>Bacillati</taxon>
        <taxon>Bacillota</taxon>
        <taxon>Bacilli</taxon>
        <taxon>Bacillales</taxon>
        <taxon>Sporolactobacillaceae</taxon>
        <taxon>Scopulibacillus</taxon>
    </lineage>
</organism>
<keyword evidence="3" id="KW-1185">Reference proteome</keyword>